<evidence type="ECO:0000256" key="1">
    <source>
        <dbReference type="SAM" id="MobiDB-lite"/>
    </source>
</evidence>
<dbReference type="EMBL" id="CP097505">
    <property type="protein sequence ID" value="URD91828.1"/>
    <property type="molecule type" value="Genomic_DNA"/>
</dbReference>
<feature type="compositionally biased region" description="Polar residues" evidence="1">
    <location>
        <begin position="45"/>
        <end position="54"/>
    </location>
</feature>
<feature type="region of interest" description="Disordered" evidence="1">
    <location>
        <begin position="34"/>
        <end position="77"/>
    </location>
</feature>
<gene>
    <name evidence="2" type="ORF">MUK42_33195</name>
</gene>
<proteinExistence type="predicted"/>
<dbReference type="Proteomes" id="UP001055439">
    <property type="component" value="Chromosome 3"/>
</dbReference>
<name>A0A9E7JSI7_9LILI</name>
<evidence type="ECO:0000313" key="2">
    <source>
        <dbReference type="EMBL" id="URD91828.1"/>
    </source>
</evidence>
<organism evidence="2 3">
    <name type="scientific">Musa troglodytarum</name>
    <name type="common">fe'i banana</name>
    <dbReference type="NCBI Taxonomy" id="320322"/>
    <lineage>
        <taxon>Eukaryota</taxon>
        <taxon>Viridiplantae</taxon>
        <taxon>Streptophyta</taxon>
        <taxon>Embryophyta</taxon>
        <taxon>Tracheophyta</taxon>
        <taxon>Spermatophyta</taxon>
        <taxon>Magnoliopsida</taxon>
        <taxon>Liliopsida</taxon>
        <taxon>Zingiberales</taxon>
        <taxon>Musaceae</taxon>
        <taxon>Musa</taxon>
    </lineage>
</organism>
<reference evidence="2" key="1">
    <citation type="submission" date="2022-05" db="EMBL/GenBank/DDBJ databases">
        <title>The Musa troglodytarum L. genome provides insights into the mechanism of non-climacteric behaviour and enrichment of carotenoids.</title>
        <authorList>
            <person name="Wang J."/>
        </authorList>
    </citation>
    <scope>NUCLEOTIDE SEQUENCE</scope>
    <source>
        <tissue evidence="2">Leaf</tissue>
    </source>
</reference>
<feature type="compositionally biased region" description="Basic and acidic residues" evidence="1">
    <location>
        <begin position="35"/>
        <end position="44"/>
    </location>
</feature>
<protein>
    <submittedName>
        <fullName evidence="2">Uncharacterized protein</fullName>
    </submittedName>
</protein>
<keyword evidence="3" id="KW-1185">Reference proteome</keyword>
<dbReference type="AlphaFoldDB" id="A0A9E7JSI7"/>
<sequence>METLPFPREETQRFQLDRCGAKAIGSKITFAGLEKAQRSTRDRSSIGSSASPQRRSGREAAKRVRRKQEKNHPLAVC</sequence>
<evidence type="ECO:0000313" key="3">
    <source>
        <dbReference type="Proteomes" id="UP001055439"/>
    </source>
</evidence>
<accession>A0A9E7JSI7</accession>